<dbReference type="AlphaFoldDB" id="A0A0C2ZAL4"/>
<gene>
    <name evidence="2" type="ORF">SCLCIDRAFT_34629</name>
</gene>
<name>A0A0C2ZAL4_9AGAM</name>
<reference evidence="2 3" key="1">
    <citation type="submission" date="2014-04" db="EMBL/GenBank/DDBJ databases">
        <authorList>
            <consortium name="DOE Joint Genome Institute"/>
            <person name="Kuo A."/>
            <person name="Kohler A."/>
            <person name="Nagy L.G."/>
            <person name="Floudas D."/>
            <person name="Copeland A."/>
            <person name="Barry K.W."/>
            <person name="Cichocki N."/>
            <person name="Veneault-Fourrey C."/>
            <person name="LaButti K."/>
            <person name="Lindquist E.A."/>
            <person name="Lipzen A."/>
            <person name="Lundell T."/>
            <person name="Morin E."/>
            <person name="Murat C."/>
            <person name="Sun H."/>
            <person name="Tunlid A."/>
            <person name="Henrissat B."/>
            <person name="Grigoriev I.V."/>
            <person name="Hibbett D.S."/>
            <person name="Martin F."/>
            <person name="Nordberg H.P."/>
            <person name="Cantor M.N."/>
            <person name="Hua S.X."/>
        </authorList>
    </citation>
    <scope>NUCLEOTIDE SEQUENCE [LARGE SCALE GENOMIC DNA]</scope>
    <source>
        <strain evidence="2 3">Foug A</strain>
    </source>
</reference>
<dbReference type="InParanoid" id="A0A0C2ZAL4"/>
<organism evidence="2 3">
    <name type="scientific">Scleroderma citrinum Foug A</name>
    <dbReference type="NCBI Taxonomy" id="1036808"/>
    <lineage>
        <taxon>Eukaryota</taxon>
        <taxon>Fungi</taxon>
        <taxon>Dikarya</taxon>
        <taxon>Basidiomycota</taxon>
        <taxon>Agaricomycotina</taxon>
        <taxon>Agaricomycetes</taxon>
        <taxon>Agaricomycetidae</taxon>
        <taxon>Boletales</taxon>
        <taxon>Sclerodermatineae</taxon>
        <taxon>Sclerodermataceae</taxon>
        <taxon>Scleroderma</taxon>
    </lineage>
</organism>
<dbReference type="EMBL" id="KN822688">
    <property type="protein sequence ID" value="KIM50122.1"/>
    <property type="molecule type" value="Genomic_DNA"/>
</dbReference>
<evidence type="ECO:0000256" key="1">
    <source>
        <dbReference type="SAM" id="MobiDB-lite"/>
    </source>
</evidence>
<keyword evidence="3" id="KW-1185">Reference proteome</keyword>
<feature type="compositionally biased region" description="Basic and acidic residues" evidence="1">
    <location>
        <begin position="18"/>
        <end position="40"/>
    </location>
</feature>
<proteinExistence type="predicted"/>
<protein>
    <submittedName>
        <fullName evidence="2">Uncharacterized protein</fullName>
    </submittedName>
</protein>
<sequence length="167" mass="18983">MDLGQDALEPNLAILEHWAEEHGSVDPASTERESNMDHIEPQPSNDSLPLAQQRPRHLQQWLPACYRDFLPEPPRPLPPMEAQENPREIEPLNVSHLLNELAPCKPSHAPSSPLRPKFKTQLNSFGLFQLYDEDSLPIINPDTNNSLNEAQLAAIHFIHTQMKLCYC</sequence>
<reference evidence="3" key="2">
    <citation type="submission" date="2015-01" db="EMBL/GenBank/DDBJ databases">
        <title>Evolutionary Origins and Diversification of the Mycorrhizal Mutualists.</title>
        <authorList>
            <consortium name="DOE Joint Genome Institute"/>
            <consortium name="Mycorrhizal Genomics Consortium"/>
            <person name="Kohler A."/>
            <person name="Kuo A."/>
            <person name="Nagy L.G."/>
            <person name="Floudas D."/>
            <person name="Copeland A."/>
            <person name="Barry K.W."/>
            <person name="Cichocki N."/>
            <person name="Veneault-Fourrey C."/>
            <person name="LaButti K."/>
            <person name="Lindquist E.A."/>
            <person name="Lipzen A."/>
            <person name="Lundell T."/>
            <person name="Morin E."/>
            <person name="Murat C."/>
            <person name="Riley R."/>
            <person name="Ohm R."/>
            <person name="Sun H."/>
            <person name="Tunlid A."/>
            <person name="Henrissat B."/>
            <person name="Grigoriev I.V."/>
            <person name="Hibbett D.S."/>
            <person name="Martin F."/>
        </authorList>
    </citation>
    <scope>NUCLEOTIDE SEQUENCE [LARGE SCALE GENOMIC DNA]</scope>
    <source>
        <strain evidence="3">Foug A</strain>
    </source>
</reference>
<accession>A0A0C2ZAL4</accession>
<dbReference type="Proteomes" id="UP000053989">
    <property type="component" value="Unassembled WGS sequence"/>
</dbReference>
<feature type="region of interest" description="Disordered" evidence="1">
    <location>
        <begin position="18"/>
        <end position="53"/>
    </location>
</feature>
<evidence type="ECO:0000313" key="2">
    <source>
        <dbReference type="EMBL" id="KIM50122.1"/>
    </source>
</evidence>
<evidence type="ECO:0000313" key="3">
    <source>
        <dbReference type="Proteomes" id="UP000053989"/>
    </source>
</evidence>
<dbReference type="HOGENOM" id="CLU_1595529_0_0_1"/>